<organism evidence="1 3">
    <name type="scientific">Phytophthora rubi</name>
    <dbReference type="NCBI Taxonomy" id="129364"/>
    <lineage>
        <taxon>Eukaryota</taxon>
        <taxon>Sar</taxon>
        <taxon>Stramenopiles</taxon>
        <taxon>Oomycota</taxon>
        <taxon>Peronosporomycetes</taxon>
        <taxon>Peronosporales</taxon>
        <taxon>Peronosporaceae</taxon>
        <taxon>Phytophthora</taxon>
    </lineage>
</organism>
<dbReference type="GO" id="GO:0003676">
    <property type="term" value="F:nucleic acid binding"/>
    <property type="evidence" value="ECO:0007669"/>
    <property type="project" value="InterPro"/>
</dbReference>
<dbReference type="Gene3D" id="3.30.420.10">
    <property type="entry name" value="Ribonuclease H-like superfamily/Ribonuclease H"/>
    <property type="match status" value="1"/>
</dbReference>
<dbReference type="Proteomes" id="UP000429607">
    <property type="component" value="Unassembled WGS sequence"/>
</dbReference>
<dbReference type="PANTHER" id="PTHR47169:SF2">
    <property type="entry name" value="OS01G0541250 PROTEIN"/>
    <property type="match status" value="1"/>
</dbReference>
<protein>
    <recommendedName>
        <fullName evidence="5">Tc1-like transposase DDE domain-containing protein</fullName>
    </recommendedName>
</protein>
<evidence type="ECO:0000313" key="1">
    <source>
        <dbReference type="EMBL" id="KAE9007686.1"/>
    </source>
</evidence>
<evidence type="ECO:0008006" key="5">
    <source>
        <dbReference type="Google" id="ProtNLM"/>
    </source>
</evidence>
<dbReference type="AlphaFoldDB" id="A0A6A3KJZ0"/>
<dbReference type="PANTHER" id="PTHR47169">
    <property type="entry name" value="OS01G0541250 PROTEIN"/>
    <property type="match status" value="1"/>
</dbReference>
<keyword evidence="4" id="KW-1185">Reference proteome</keyword>
<dbReference type="EMBL" id="QXFV01001365">
    <property type="protein sequence ID" value="KAE9007686.1"/>
    <property type="molecule type" value="Genomic_DNA"/>
</dbReference>
<dbReference type="InterPro" id="IPR036397">
    <property type="entry name" value="RNaseH_sf"/>
</dbReference>
<accession>A0A6A3KJZ0</accession>
<gene>
    <name evidence="1" type="ORF">PR001_g16897</name>
    <name evidence="2" type="ORF">PR003_g17491</name>
</gene>
<dbReference type="Proteomes" id="UP000434957">
    <property type="component" value="Unassembled WGS sequence"/>
</dbReference>
<sequence length="354" mass="39854">MHLSGRRPTDQTEELEQLRGVDVAARSTVRSAAAICGLPQSTLQRRIGTGELRKVTSVVKPLLTEENRNTRLHFCVSHIDRDTLLYADMLNTVHVDENIFHVTETTRRFLLLPGEVAPTRCVKSRRYITRVMVLAAVARPRVDTVTQNYFDEKLGVWAFMEKAPAKRSSRRRPAGTLETKEVSVTKATYHDMLISRVLPSIEARWPNASGAVVIQQDNAPARIKPDDPQFTEAAACCGRHVELRFQPANSPDLNALDLGLFCAIQARQRKTIARTLDELIEAITESYWELPARTINAAFISLQDSMDQCIKQRGDNAYKPRHMKKAKLEREGRLPLSIRCSDEAAVYLAEPAIL</sequence>
<comment type="caution">
    <text evidence="1">The sequence shown here is derived from an EMBL/GenBank/DDBJ whole genome shotgun (WGS) entry which is preliminary data.</text>
</comment>
<name>A0A6A3KJZ0_9STRA</name>
<evidence type="ECO:0000313" key="3">
    <source>
        <dbReference type="Proteomes" id="UP000429607"/>
    </source>
</evidence>
<dbReference type="EMBL" id="QXFT01001341">
    <property type="protein sequence ID" value="KAE9321376.1"/>
    <property type="molecule type" value="Genomic_DNA"/>
</dbReference>
<proteinExistence type="predicted"/>
<evidence type="ECO:0000313" key="4">
    <source>
        <dbReference type="Proteomes" id="UP000434957"/>
    </source>
</evidence>
<reference evidence="1 3" key="1">
    <citation type="submission" date="2018-09" db="EMBL/GenBank/DDBJ databases">
        <title>Genomic investigation of the strawberry pathogen Phytophthora fragariae indicates pathogenicity is determined by transcriptional variation in three key races.</title>
        <authorList>
            <person name="Adams T.M."/>
            <person name="Armitage A.D."/>
            <person name="Sobczyk M.K."/>
            <person name="Bates H.J."/>
            <person name="Dunwell J.M."/>
            <person name="Nellist C.F."/>
            <person name="Harrison R.J."/>
        </authorList>
    </citation>
    <scope>NUCLEOTIDE SEQUENCE [LARGE SCALE GENOMIC DNA]</scope>
    <source>
        <strain evidence="1 3">SCRP249</strain>
        <strain evidence="2 4">SCRP333</strain>
    </source>
</reference>
<evidence type="ECO:0000313" key="2">
    <source>
        <dbReference type="EMBL" id="KAE9321376.1"/>
    </source>
</evidence>